<dbReference type="Proteomes" id="UP001066276">
    <property type="component" value="Chromosome 10"/>
</dbReference>
<dbReference type="EMBL" id="JANPWB010000014">
    <property type="protein sequence ID" value="KAJ1099428.1"/>
    <property type="molecule type" value="Genomic_DNA"/>
</dbReference>
<accession>A0AAV7M827</accession>
<sequence length="77" mass="8504">MSALTVAPWPRARAAVAQLMKTAAAYGRAAGEAAARFKGRSICRCPFLRPQVPWQARQDRRPRIGSRSLPRSVQKIS</sequence>
<evidence type="ECO:0000256" key="1">
    <source>
        <dbReference type="SAM" id="MobiDB-lite"/>
    </source>
</evidence>
<reference evidence="2" key="1">
    <citation type="journal article" date="2022" name="bioRxiv">
        <title>Sequencing and chromosome-scale assembly of the giantPleurodeles waltlgenome.</title>
        <authorList>
            <person name="Brown T."/>
            <person name="Elewa A."/>
            <person name="Iarovenko S."/>
            <person name="Subramanian E."/>
            <person name="Araus A.J."/>
            <person name="Petzold A."/>
            <person name="Susuki M."/>
            <person name="Suzuki K.-i.T."/>
            <person name="Hayashi T."/>
            <person name="Toyoda A."/>
            <person name="Oliveira C."/>
            <person name="Osipova E."/>
            <person name="Leigh N.D."/>
            <person name="Simon A."/>
            <person name="Yun M.H."/>
        </authorList>
    </citation>
    <scope>NUCLEOTIDE SEQUENCE</scope>
    <source>
        <strain evidence="2">20211129_DDA</strain>
        <tissue evidence="2">Liver</tissue>
    </source>
</reference>
<organism evidence="2 3">
    <name type="scientific">Pleurodeles waltl</name>
    <name type="common">Iberian ribbed newt</name>
    <dbReference type="NCBI Taxonomy" id="8319"/>
    <lineage>
        <taxon>Eukaryota</taxon>
        <taxon>Metazoa</taxon>
        <taxon>Chordata</taxon>
        <taxon>Craniata</taxon>
        <taxon>Vertebrata</taxon>
        <taxon>Euteleostomi</taxon>
        <taxon>Amphibia</taxon>
        <taxon>Batrachia</taxon>
        <taxon>Caudata</taxon>
        <taxon>Salamandroidea</taxon>
        <taxon>Salamandridae</taxon>
        <taxon>Pleurodelinae</taxon>
        <taxon>Pleurodeles</taxon>
    </lineage>
</organism>
<evidence type="ECO:0000313" key="3">
    <source>
        <dbReference type="Proteomes" id="UP001066276"/>
    </source>
</evidence>
<feature type="region of interest" description="Disordered" evidence="1">
    <location>
        <begin position="54"/>
        <end position="77"/>
    </location>
</feature>
<keyword evidence="3" id="KW-1185">Reference proteome</keyword>
<proteinExistence type="predicted"/>
<gene>
    <name evidence="2" type="ORF">NDU88_004529</name>
</gene>
<evidence type="ECO:0000313" key="2">
    <source>
        <dbReference type="EMBL" id="KAJ1099428.1"/>
    </source>
</evidence>
<name>A0AAV7M827_PLEWA</name>
<comment type="caution">
    <text evidence="2">The sequence shown here is derived from an EMBL/GenBank/DDBJ whole genome shotgun (WGS) entry which is preliminary data.</text>
</comment>
<dbReference type="AlphaFoldDB" id="A0AAV7M827"/>
<protein>
    <submittedName>
        <fullName evidence="2">Uncharacterized protein</fullName>
    </submittedName>
</protein>